<dbReference type="AlphaFoldDB" id="F4QIQ3"/>
<gene>
    <name evidence="4" type="ORF">ABI_02440</name>
</gene>
<organism evidence="4 5">
    <name type="scientific">Asticcacaulis biprosthecium C19</name>
    <dbReference type="NCBI Taxonomy" id="715226"/>
    <lineage>
        <taxon>Bacteria</taxon>
        <taxon>Pseudomonadati</taxon>
        <taxon>Pseudomonadota</taxon>
        <taxon>Alphaproteobacteria</taxon>
        <taxon>Caulobacterales</taxon>
        <taxon>Caulobacteraceae</taxon>
        <taxon>Asticcacaulis</taxon>
    </lineage>
</organism>
<dbReference type="Gene3D" id="3.30.420.40">
    <property type="match status" value="1"/>
</dbReference>
<dbReference type="eggNOG" id="COG0837">
    <property type="taxonomic scope" value="Bacteria"/>
</dbReference>
<keyword evidence="1" id="KW-0808">Transferase</keyword>
<dbReference type="GO" id="GO:0004340">
    <property type="term" value="F:glucokinase activity"/>
    <property type="evidence" value="ECO:0007669"/>
    <property type="project" value="InterPro"/>
</dbReference>
<sequence length="317" mass="34757">MGEYVLLSDISNGLCLKLALARRGERPDNTQQFPCETWEDFQTSITGFLKAHDNPHLMGAAISAGGWEDRGTMAMPNHRFSLNRAEVREFLNIQRLNLVNDCVAKALAIPRLASDERLKICGGEALEEQVMAVISTHRGLGQAALAPDGMGNWTAMPCEGGHSDLTPVTDLEWKVWKILHDKYNGHVSRERVISIPGLRDIWQALAKIDGEDGAIVPEAEVIISRCRAGDARCRQVIDLSMGWFAAFASDVALILGARGGVYLAGDLMDMIGDQLNIDAFVARYSDKGRLSTYVSEIPVYLATARDLEVIGLATLFD</sequence>
<dbReference type="GO" id="GO:0005524">
    <property type="term" value="F:ATP binding"/>
    <property type="evidence" value="ECO:0007669"/>
    <property type="project" value="InterPro"/>
</dbReference>
<evidence type="ECO:0000313" key="5">
    <source>
        <dbReference type="Proteomes" id="UP000006512"/>
    </source>
</evidence>
<dbReference type="GO" id="GO:0005829">
    <property type="term" value="C:cytosol"/>
    <property type="evidence" value="ECO:0007669"/>
    <property type="project" value="TreeGrafter"/>
</dbReference>
<dbReference type="HOGENOM" id="CLU_042582_1_0_5"/>
<dbReference type="SUPFAM" id="SSF53067">
    <property type="entry name" value="Actin-like ATPase domain"/>
    <property type="match status" value="1"/>
</dbReference>
<dbReference type="GO" id="GO:0006096">
    <property type="term" value="P:glycolytic process"/>
    <property type="evidence" value="ECO:0007669"/>
    <property type="project" value="InterPro"/>
</dbReference>
<dbReference type="GO" id="GO:0005536">
    <property type="term" value="F:D-glucose binding"/>
    <property type="evidence" value="ECO:0007669"/>
    <property type="project" value="InterPro"/>
</dbReference>
<reference evidence="5" key="1">
    <citation type="submission" date="2011-03" db="EMBL/GenBank/DDBJ databases">
        <title>Draft genome sequence of Brevundimonas diminuta.</title>
        <authorList>
            <person name="Brown P.J.B."/>
            <person name="Buechlein A."/>
            <person name="Hemmerich C."/>
            <person name="Brun Y.V."/>
        </authorList>
    </citation>
    <scope>NUCLEOTIDE SEQUENCE [LARGE SCALE GENOMIC DNA]</scope>
    <source>
        <strain evidence="5">C19</strain>
    </source>
</reference>
<dbReference type="EMBL" id="GL883077">
    <property type="protein sequence ID" value="EGF91812.1"/>
    <property type="molecule type" value="Genomic_DNA"/>
</dbReference>
<dbReference type="OrthoDB" id="9800595at2"/>
<dbReference type="InterPro" id="IPR043129">
    <property type="entry name" value="ATPase_NBD"/>
</dbReference>
<dbReference type="RefSeq" id="WP_006270978.1">
    <property type="nucleotide sequence ID" value="NZ_GL883077.1"/>
</dbReference>
<protein>
    <submittedName>
        <fullName evidence="4">Glucokinase family protein</fullName>
    </submittedName>
</protein>
<evidence type="ECO:0000256" key="2">
    <source>
        <dbReference type="ARBA" id="ARBA00022777"/>
    </source>
</evidence>
<proteinExistence type="inferred from homology"/>
<keyword evidence="2 4" id="KW-0418">Kinase</keyword>
<dbReference type="STRING" id="715226.ABI_02440"/>
<evidence type="ECO:0000313" key="4">
    <source>
        <dbReference type="EMBL" id="EGF91812.1"/>
    </source>
</evidence>
<evidence type="ECO:0000256" key="1">
    <source>
        <dbReference type="ARBA" id="ARBA00022679"/>
    </source>
</evidence>
<evidence type="ECO:0000256" key="3">
    <source>
        <dbReference type="RuleBase" id="RU004046"/>
    </source>
</evidence>
<dbReference type="PANTHER" id="PTHR47690">
    <property type="entry name" value="GLUCOKINASE"/>
    <property type="match status" value="1"/>
</dbReference>
<dbReference type="CDD" id="cd24008">
    <property type="entry name" value="ASKHA_NBD_GLK"/>
    <property type="match status" value="1"/>
</dbReference>
<dbReference type="InterPro" id="IPR003836">
    <property type="entry name" value="Glucokinase"/>
</dbReference>
<comment type="similarity">
    <text evidence="3">Belongs to the bacterial glucokinase family.</text>
</comment>
<dbReference type="Proteomes" id="UP000006512">
    <property type="component" value="Unassembled WGS sequence"/>
</dbReference>
<dbReference type="Pfam" id="PF02685">
    <property type="entry name" value="Glucokinase"/>
    <property type="match status" value="1"/>
</dbReference>
<dbReference type="Gene3D" id="3.40.367.20">
    <property type="match status" value="1"/>
</dbReference>
<name>F4QIQ3_9CAUL</name>
<dbReference type="InterPro" id="IPR050201">
    <property type="entry name" value="Bacterial_glucokinase"/>
</dbReference>
<accession>F4QIQ3</accession>
<keyword evidence="5" id="KW-1185">Reference proteome</keyword>
<dbReference type="PANTHER" id="PTHR47690:SF1">
    <property type="entry name" value="GLUCOKINASE"/>
    <property type="match status" value="1"/>
</dbReference>